<protein>
    <recommendedName>
        <fullName evidence="4">MLLT6, PHD finger containing</fullName>
    </recommendedName>
</protein>
<dbReference type="EMBL" id="JBBHLL010000049">
    <property type="protein sequence ID" value="KAK7823821.1"/>
    <property type="molecule type" value="Genomic_DNA"/>
</dbReference>
<name>A0AAW0JCP1_MYOGA</name>
<dbReference type="Proteomes" id="UP001488838">
    <property type="component" value="Unassembled WGS sequence"/>
</dbReference>
<reference evidence="2 3" key="1">
    <citation type="journal article" date="2023" name="bioRxiv">
        <title>Conserved and derived expression patterns and positive selection on dental genes reveal complex evolutionary context of ever-growing rodent molars.</title>
        <authorList>
            <person name="Calamari Z.T."/>
            <person name="Song A."/>
            <person name="Cohen E."/>
            <person name="Akter M."/>
            <person name="Roy R.D."/>
            <person name="Hallikas O."/>
            <person name="Christensen M.M."/>
            <person name="Li P."/>
            <person name="Marangoni P."/>
            <person name="Jernvall J."/>
            <person name="Klein O.D."/>
        </authorList>
    </citation>
    <scope>NUCLEOTIDE SEQUENCE [LARGE SCALE GENOMIC DNA]</scope>
    <source>
        <strain evidence="2">V071</strain>
    </source>
</reference>
<sequence length="198" mass="21258">MQISRKSLHIPLVEKMFQRLEGQREKGRNLQLTAQVKGEGSLVVDEIQEQLCQHLAPFHKPKSFENSPGDLGSSSLPTAGYKRAQTSVIEEEAVKEKKRKGNKQSKHGPGRPKGNKNQENVSHLSVSSASPTSSVASAAGSVTSSSLQKSPTLLRNGSLQSLSVGSSPVGSEISMQYRHDGACPTTTFSELLNAIHNG</sequence>
<evidence type="ECO:0000256" key="1">
    <source>
        <dbReference type="SAM" id="MobiDB-lite"/>
    </source>
</evidence>
<evidence type="ECO:0000313" key="2">
    <source>
        <dbReference type="EMBL" id="KAK7823821.1"/>
    </source>
</evidence>
<feature type="compositionally biased region" description="Low complexity" evidence="1">
    <location>
        <begin position="121"/>
        <end position="137"/>
    </location>
</feature>
<proteinExistence type="predicted"/>
<feature type="region of interest" description="Disordered" evidence="1">
    <location>
        <begin position="59"/>
        <end position="137"/>
    </location>
</feature>
<feature type="non-terminal residue" evidence="2">
    <location>
        <position position="198"/>
    </location>
</feature>
<comment type="caution">
    <text evidence="2">The sequence shown here is derived from an EMBL/GenBank/DDBJ whole genome shotgun (WGS) entry which is preliminary data.</text>
</comment>
<dbReference type="AlphaFoldDB" id="A0AAW0JCP1"/>
<organism evidence="2 3">
    <name type="scientific">Myodes glareolus</name>
    <name type="common">Bank vole</name>
    <name type="synonym">Clethrionomys glareolus</name>
    <dbReference type="NCBI Taxonomy" id="447135"/>
    <lineage>
        <taxon>Eukaryota</taxon>
        <taxon>Metazoa</taxon>
        <taxon>Chordata</taxon>
        <taxon>Craniata</taxon>
        <taxon>Vertebrata</taxon>
        <taxon>Euteleostomi</taxon>
        <taxon>Mammalia</taxon>
        <taxon>Eutheria</taxon>
        <taxon>Euarchontoglires</taxon>
        <taxon>Glires</taxon>
        <taxon>Rodentia</taxon>
        <taxon>Myomorpha</taxon>
        <taxon>Muroidea</taxon>
        <taxon>Cricetidae</taxon>
        <taxon>Arvicolinae</taxon>
        <taxon>Myodes</taxon>
    </lineage>
</organism>
<evidence type="ECO:0000313" key="3">
    <source>
        <dbReference type="Proteomes" id="UP001488838"/>
    </source>
</evidence>
<feature type="compositionally biased region" description="Basic residues" evidence="1">
    <location>
        <begin position="96"/>
        <end position="114"/>
    </location>
</feature>
<accession>A0AAW0JCP1</accession>
<keyword evidence="3" id="KW-1185">Reference proteome</keyword>
<gene>
    <name evidence="2" type="ORF">U0070_020492</name>
</gene>
<evidence type="ECO:0008006" key="4">
    <source>
        <dbReference type="Google" id="ProtNLM"/>
    </source>
</evidence>